<dbReference type="Proteomes" id="UP000194546">
    <property type="component" value="Unassembled WGS sequence"/>
</dbReference>
<evidence type="ECO:0000256" key="1">
    <source>
        <dbReference type="SAM" id="MobiDB-lite"/>
    </source>
</evidence>
<sequence>MYDECHCRFELEEKPRCAPCNAPRTARGSRIATEARLERESGRNLDRCDRRLKRDDETRTPRAQGSLTRKMRFQRPKTRLLDGKAA</sequence>
<name>A0A242NAH1_CABSO</name>
<feature type="compositionally biased region" description="Basic and acidic residues" evidence="1">
    <location>
        <begin position="33"/>
        <end position="60"/>
    </location>
</feature>
<comment type="caution">
    <text evidence="2">The sequence shown here is derived from an EMBL/GenBank/DDBJ whole genome shotgun (WGS) entry which is preliminary data.</text>
</comment>
<feature type="compositionally biased region" description="Basic residues" evidence="1">
    <location>
        <begin position="69"/>
        <end position="78"/>
    </location>
</feature>
<dbReference type="EMBL" id="NBTY01000003">
    <property type="protein sequence ID" value="OTP80675.1"/>
    <property type="molecule type" value="Genomic_DNA"/>
</dbReference>
<organism evidence="2 3">
    <name type="scientific">Caballeronia sordidicola</name>
    <name type="common">Burkholderia sordidicola</name>
    <dbReference type="NCBI Taxonomy" id="196367"/>
    <lineage>
        <taxon>Bacteria</taxon>
        <taxon>Pseudomonadati</taxon>
        <taxon>Pseudomonadota</taxon>
        <taxon>Betaproteobacteria</taxon>
        <taxon>Burkholderiales</taxon>
        <taxon>Burkholderiaceae</taxon>
        <taxon>Caballeronia</taxon>
    </lineage>
</organism>
<reference evidence="2 3" key="1">
    <citation type="submission" date="2017-03" db="EMBL/GenBank/DDBJ databases">
        <title>Genome analysis of strain PAMC 26510.</title>
        <authorList>
            <person name="Oh H.-M."/>
            <person name="Yang J.-A."/>
        </authorList>
    </citation>
    <scope>NUCLEOTIDE SEQUENCE [LARGE SCALE GENOMIC DNA]</scope>
    <source>
        <strain evidence="2 3">PAMC 26510</strain>
    </source>
</reference>
<feature type="region of interest" description="Disordered" evidence="1">
    <location>
        <begin position="31"/>
        <end position="86"/>
    </location>
</feature>
<gene>
    <name evidence="2" type="ORF">PAMC26510_00330</name>
</gene>
<evidence type="ECO:0000313" key="2">
    <source>
        <dbReference type="EMBL" id="OTP80675.1"/>
    </source>
</evidence>
<protein>
    <submittedName>
        <fullName evidence="2">Uncharacterized protein</fullName>
    </submittedName>
</protein>
<accession>A0A242NAH1</accession>
<evidence type="ECO:0000313" key="3">
    <source>
        <dbReference type="Proteomes" id="UP000194546"/>
    </source>
</evidence>
<proteinExistence type="predicted"/>
<dbReference type="AlphaFoldDB" id="A0A242NAH1"/>